<feature type="domain" description="Sulfatase-modifying factor enzyme-like" evidence="4">
    <location>
        <begin position="196"/>
        <end position="341"/>
    </location>
</feature>
<dbReference type="SUPFAM" id="SSF109854">
    <property type="entry name" value="DinB/YfiT-like putative metalloenzymes"/>
    <property type="match status" value="1"/>
</dbReference>
<evidence type="ECO:0000313" key="7">
    <source>
        <dbReference type="Proteomes" id="UP001501323"/>
    </source>
</evidence>
<dbReference type="PANTHER" id="PTHR23150:SF36">
    <property type="entry name" value="HERCYNINE OXYGENASE"/>
    <property type="match status" value="1"/>
</dbReference>
<evidence type="ECO:0000256" key="2">
    <source>
        <dbReference type="ARBA" id="ARBA00023004"/>
    </source>
</evidence>
<dbReference type="NCBIfam" id="TIGR03440">
    <property type="entry name" value="egtB_TIGR03440"/>
    <property type="match status" value="1"/>
</dbReference>
<name>A0ABP9DQQ8_9GAMM</name>
<feature type="domain" description="DinB-like" evidence="5">
    <location>
        <begin position="25"/>
        <end position="153"/>
    </location>
</feature>
<dbReference type="InterPro" id="IPR017806">
    <property type="entry name" value="EgtB"/>
</dbReference>
<comment type="pathway">
    <text evidence="3">Amino-acid biosynthesis; ergothioneine biosynthesis.</text>
</comment>
<dbReference type="Pfam" id="PF12867">
    <property type="entry name" value="DinB_2"/>
    <property type="match status" value="1"/>
</dbReference>
<dbReference type="EMBL" id="BAABJY010000001">
    <property type="protein sequence ID" value="GAA4857221.1"/>
    <property type="molecule type" value="Genomic_DNA"/>
</dbReference>
<organism evidence="6 7">
    <name type="scientific">Luteimonas vadosa</name>
    <dbReference type="NCBI Taxonomy" id="1165507"/>
    <lineage>
        <taxon>Bacteria</taxon>
        <taxon>Pseudomonadati</taxon>
        <taxon>Pseudomonadota</taxon>
        <taxon>Gammaproteobacteria</taxon>
        <taxon>Lysobacterales</taxon>
        <taxon>Lysobacteraceae</taxon>
        <taxon>Luteimonas</taxon>
    </lineage>
</organism>
<evidence type="ECO:0000259" key="4">
    <source>
        <dbReference type="Pfam" id="PF03781"/>
    </source>
</evidence>
<proteinExistence type="predicted"/>
<evidence type="ECO:0000259" key="5">
    <source>
        <dbReference type="Pfam" id="PF12867"/>
    </source>
</evidence>
<dbReference type="InterPro" id="IPR042095">
    <property type="entry name" value="SUMF_sf"/>
</dbReference>
<dbReference type="Pfam" id="PF03781">
    <property type="entry name" value="FGE-sulfatase"/>
    <property type="match status" value="2"/>
</dbReference>
<dbReference type="SUPFAM" id="SSF56436">
    <property type="entry name" value="C-type lectin-like"/>
    <property type="match status" value="1"/>
</dbReference>
<dbReference type="InterPro" id="IPR024775">
    <property type="entry name" value="DinB-like"/>
</dbReference>
<comment type="caution">
    <text evidence="6">The sequence shown here is derived from an EMBL/GenBank/DDBJ whole genome shotgun (WGS) entry which is preliminary data.</text>
</comment>
<dbReference type="InterPro" id="IPR016187">
    <property type="entry name" value="CTDL_fold"/>
</dbReference>
<protein>
    <submittedName>
        <fullName evidence="6">Ergothioneine biosynthesis protein EgtB</fullName>
    </submittedName>
</protein>
<evidence type="ECO:0000313" key="6">
    <source>
        <dbReference type="EMBL" id="GAA4857221.1"/>
    </source>
</evidence>
<evidence type="ECO:0000256" key="3">
    <source>
        <dbReference type="ARBA" id="ARBA00037882"/>
    </source>
</evidence>
<dbReference type="InterPro" id="IPR051043">
    <property type="entry name" value="Sulfatase_Mod_Factor_Kinase"/>
</dbReference>
<sequence>MQTIRQAGAAAPATFSGADALAAHYRSVRARSRTLAAPLSAEDAIVQSMPDASPSKWHLAHTTWFFEQFVLGARPGYAPFDPDWHYLFNSYYNSVGPMHARPKRGLLSRPALAQVLAYRDAVDARMAEAFERGDFDDAMRQRITLGLHHEQQHQELLLTDIKHALWSNPLKPAYRDDLSMPRQASPERLEWIAGSEGEVEIGAAPWPGSGQFAFDSESPRHRTLLSPHALASRPVSNSEFHDFIADGGYRTATLWLSAGWAQVQAEGWRGPLYWDEDGAREFTLGGMRQLDPHAPVVHLSYYEADAFARWAGARLPTEAEWEHAAAGQPVRGNFVEDDYLHPVAPAEGAAKGAPHQLYGDVWEWTSSTYTAYPGFRELPGALGEYNGKFMCGQFVLRGGSCATPRDHVRASYRNFFTPPDRWQFSGLRLAKDAA</sequence>
<dbReference type="Gene3D" id="3.90.1580.10">
    <property type="entry name" value="paralog of FGE (formylglycine-generating enzyme)"/>
    <property type="match status" value="1"/>
</dbReference>
<keyword evidence="1" id="KW-0560">Oxidoreductase</keyword>
<dbReference type="RefSeq" id="WP_345294021.1">
    <property type="nucleotide sequence ID" value="NZ_BAABJY010000001.1"/>
</dbReference>
<reference evidence="7" key="1">
    <citation type="journal article" date="2019" name="Int. J. Syst. Evol. Microbiol.">
        <title>The Global Catalogue of Microorganisms (GCM) 10K type strain sequencing project: providing services to taxonomists for standard genome sequencing and annotation.</title>
        <authorList>
            <consortium name="The Broad Institute Genomics Platform"/>
            <consortium name="The Broad Institute Genome Sequencing Center for Infectious Disease"/>
            <person name="Wu L."/>
            <person name="Ma J."/>
        </authorList>
    </citation>
    <scope>NUCLEOTIDE SEQUENCE [LARGE SCALE GENOMIC DNA]</scope>
    <source>
        <strain evidence="7">JCM 18392</strain>
    </source>
</reference>
<keyword evidence="2" id="KW-0408">Iron</keyword>
<feature type="domain" description="Sulfatase-modifying factor enzyme-like" evidence="4">
    <location>
        <begin position="355"/>
        <end position="431"/>
    </location>
</feature>
<dbReference type="InterPro" id="IPR034660">
    <property type="entry name" value="DinB/YfiT-like"/>
</dbReference>
<evidence type="ECO:0000256" key="1">
    <source>
        <dbReference type="ARBA" id="ARBA00023002"/>
    </source>
</evidence>
<gene>
    <name evidence="6" type="primary">egtB</name>
    <name evidence="6" type="ORF">GCM10023332_06150</name>
</gene>
<dbReference type="InterPro" id="IPR005532">
    <property type="entry name" value="SUMF_dom"/>
</dbReference>
<accession>A0ABP9DQQ8</accession>
<keyword evidence="7" id="KW-1185">Reference proteome</keyword>
<dbReference type="Proteomes" id="UP001501323">
    <property type="component" value="Unassembled WGS sequence"/>
</dbReference>
<dbReference type="PANTHER" id="PTHR23150">
    <property type="entry name" value="SULFATASE MODIFYING FACTOR 1, 2"/>
    <property type="match status" value="1"/>
</dbReference>